<keyword evidence="6" id="KW-0175">Coiled coil</keyword>
<dbReference type="SMART" id="SM00184">
    <property type="entry name" value="RING"/>
    <property type="match status" value="1"/>
</dbReference>
<dbReference type="Pfam" id="PF13445">
    <property type="entry name" value="zf-RING_UBOX"/>
    <property type="match status" value="1"/>
</dbReference>
<evidence type="ECO:0000256" key="5">
    <source>
        <dbReference type="PROSITE-ProRule" id="PRU00322"/>
    </source>
</evidence>
<dbReference type="SMART" id="SM00336">
    <property type="entry name" value="BBOX"/>
    <property type="match status" value="1"/>
</dbReference>
<dbReference type="PROSITE" id="PS01358">
    <property type="entry name" value="ZF_RANBP2_1"/>
    <property type="match status" value="1"/>
</dbReference>
<dbReference type="PANTHER" id="PTHR47156">
    <property type="entry name" value="PROTEIN CBG20824"/>
    <property type="match status" value="1"/>
</dbReference>
<dbReference type="Gene3D" id="3.30.160.60">
    <property type="entry name" value="Classic Zinc Finger"/>
    <property type="match status" value="1"/>
</dbReference>
<feature type="compositionally biased region" description="Low complexity" evidence="7">
    <location>
        <begin position="466"/>
        <end position="476"/>
    </location>
</feature>
<dbReference type="SUPFAM" id="SSF57845">
    <property type="entry name" value="B-box zinc-binding domain"/>
    <property type="match status" value="1"/>
</dbReference>
<keyword evidence="11" id="KW-1185">Reference proteome</keyword>
<feature type="region of interest" description="Disordered" evidence="7">
    <location>
        <begin position="643"/>
        <end position="677"/>
    </location>
</feature>
<evidence type="ECO:0000256" key="7">
    <source>
        <dbReference type="SAM" id="MobiDB-lite"/>
    </source>
</evidence>
<evidence type="ECO:0000256" key="6">
    <source>
        <dbReference type="SAM" id="Coils"/>
    </source>
</evidence>
<feature type="compositionally biased region" description="Basic and acidic residues" evidence="7">
    <location>
        <begin position="515"/>
        <end position="524"/>
    </location>
</feature>
<dbReference type="Proteomes" id="UP000515135">
    <property type="component" value="Unplaced"/>
</dbReference>
<dbReference type="PROSITE" id="PS50119">
    <property type="entry name" value="ZF_BBOX"/>
    <property type="match status" value="1"/>
</dbReference>
<dbReference type="RefSeq" id="XP_019647277.1">
    <property type="nucleotide sequence ID" value="XM_019791718.1"/>
</dbReference>
<accession>A0A6P5AW22</accession>
<dbReference type="Gene3D" id="3.30.40.10">
    <property type="entry name" value="Zinc/RING finger domain, C3HC4 (zinc finger)"/>
    <property type="match status" value="1"/>
</dbReference>
<reference evidence="12" key="1">
    <citation type="submission" date="2025-08" db="UniProtKB">
        <authorList>
            <consortium name="RefSeq"/>
        </authorList>
    </citation>
    <scope>IDENTIFICATION</scope>
    <source>
        <tissue evidence="12">Gonad</tissue>
    </source>
</reference>
<protein>
    <recommendedName>
        <fullName evidence="1">RanBP-type and C3HC4-type zinc finger-containing protein 1</fullName>
    </recommendedName>
</protein>
<sequence>MLSLESTLDVRSIDEPRGHCCAICYHPFSRDGLFVPRNLSCGHSYCTECLVKLVNHGQRGHICCPTCKTTTKIPGLSNDATRLPKNFGVLEILAGEEDKYGRTLGIQPCLACDEHENEPKKVYCLSDQEIICIYCQVYGKHKGHDCALVKDVAAKERQNLRQLAEALIKHKQQLSEVRSAVHEMCTAVRFKEEKLMREISHHFELLRKRLYKRENQLKAQVKNQTIIRVATLEKQERELSDVVSKAEELEGHCHFLIQRSDRTVLEKKGQVQETYKQVEELVSECVIHPQAVDTLSCKFVGDILDMLSDYGYIGEPPVDENNQSEVKLNAEAVAILETSSSEEHEGENQQGAKEVLADIMCCRVSRQRSPADDGSSDLALSEIDDPHDINANRSPVGTKPRHIHSCRRLSNDNSDNYSESQSSCLATSETSSSEDELEAVSDLEESRGASALAESPRQQPSHDSQRSTITRITSSSNIVIEVTIGQTQTTDRQETSSGQTTQAKGEGSNPCRGAHKVDPWDKPASHVHFSRGRETKVKSQTSRLLSTVLGRRKKHRSPSYASTTSLATAQSSGKPKCSVVNCPGPAIVKCKHCNRAFCKECATNSLSAKRCYKRPRGHSLIHVDNFPRPPKVGVDNAAFAKSSGTVQSQPLSDAATVGSNDQESVSEKTAVGGAAGKGQGLQQLQASPLRKWKCLRCAAINRCSSKVCSRCNLPRGAPIPEPVPVGNVCPACTLLNPMAALKCELCETELLL</sequence>
<evidence type="ECO:0000259" key="9">
    <source>
        <dbReference type="PROSITE" id="PS50119"/>
    </source>
</evidence>
<dbReference type="KEGG" id="bbel:109487691"/>
<name>A0A6P5AW22_BRABE</name>
<feature type="coiled-coil region" evidence="6">
    <location>
        <begin position="153"/>
        <end position="180"/>
    </location>
</feature>
<dbReference type="Pfam" id="PF00643">
    <property type="entry name" value="zf-B_box"/>
    <property type="match status" value="1"/>
</dbReference>
<dbReference type="PROSITE" id="PS50089">
    <property type="entry name" value="ZF_RING_2"/>
    <property type="match status" value="1"/>
</dbReference>
<feature type="compositionally biased region" description="Low complexity" evidence="7">
    <location>
        <begin position="558"/>
        <end position="571"/>
    </location>
</feature>
<evidence type="ECO:0000259" key="8">
    <source>
        <dbReference type="PROSITE" id="PS50089"/>
    </source>
</evidence>
<gene>
    <name evidence="12" type="primary">LOC109487691</name>
</gene>
<evidence type="ECO:0000256" key="4">
    <source>
        <dbReference type="ARBA" id="ARBA00022833"/>
    </source>
</evidence>
<evidence type="ECO:0000256" key="3">
    <source>
        <dbReference type="ARBA" id="ARBA00022771"/>
    </source>
</evidence>
<dbReference type="PANTHER" id="PTHR47156:SF10">
    <property type="entry name" value="E3 UBIQUITIN-PROTEIN LIGASE TRIM-21-RELATED"/>
    <property type="match status" value="1"/>
</dbReference>
<evidence type="ECO:0000256" key="1">
    <source>
        <dbReference type="ARBA" id="ARBA00017887"/>
    </source>
</evidence>
<keyword evidence="3 5" id="KW-0863">Zinc-finger</keyword>
<feature type="region of interest" description="Disordered" evidence="7">
    <location>
        <begin position="367"/>
        <end position="571"/>
    </location>
</feature>
<organism evidence="11 12">
    <name type="scientific">Branchiostoma belcheri</name>
    <name type="common">Amphioxus</name>
    <dbReference type="NCBI Taxonomy" id="7741"/>
    <lineage>
        <taxon>Eukaryota</taxon>
        <taxon>Metazoa</taxon>
        <taxon>Chordata</taxon>
        <taxon>Cephalochordata</taxon>
        <taxon>Leptocardii</taxon>
        <taxon>Amphioxiformes</taxon>
        <taxon>Branchiostomatidae</taxon>
        <taxon>Branchiostoma</taxon>
    </lineage>
</organism>
<dbReference type="InterPro" id="IPR017907">
    <property type="entry name" value="Znf_RING_CS"/>
</dbReference>
<evidence type="ECO:0000313" key="11">
    <source>
        <dbReference type="Proteomes" id="UP000515135"/>
    </source>
</evidence>
<dbReference type="AlphaFoldDB" id="A0A6P5AW22"/>
<evidence type="ECO:0000259" key="10">
    <source>
        <dbReference type="PROSITE" id="PS50199"/>
    </source>
</evidence>
<keyword evidence="2" id="KW-0479">Metal-binding</keyword>
<evidence type="ECO:0000256" key="2">
    <source>
        <dbReference type="ARBA" id="ARBA00022723"/>
    </source>
</evidence>
<feature type="compositionally biased region" description="Low complexity" evidence="7">
    <location>
        <begin position="420"/>
        <end position="431"/>
    </location>
</feature>
<dbReference type="InterPro" id="IPR000315">
    <property type="entry name" value="Znf_B-box"/>
</dbReference>
<dbReference type="GO" id="GO:0008270">
    <property type="term" value="F:zinc ion binding"/>
    <property type="evidence" value="ECO:0007669"/>
    <property type="project" value="UniProtKB-KW"/>
</dbReference>
<dbReference type="PROSITE" id="PS00518">
    <property type="entry name" value="ZF_RING_1"/>
    <property type="match status" value="1"/>
</dbReference>
<dbReference type="CDD" id="cd19756">
    <property type="entry name" value="Bbox2"/>
    <property type="match status" value="1"/>
</dbReference>
<feature type="compositionally biased region" description="Polar residues" evidence="7">
    <location>
        <begin position="643"/>
        <end position="663"/>
    </location>
</feature>
<proteinExistence type="predicted"/>
<feature type="domain" description="RING-type" evidence="8">
    <location>
        <begin position="21"/>
        <end position="68"/>
    </location>
</feature>
<feature type="domain" description="B box-type" evidence="9">
    <location>
        <begin position="107"/>
        <end position="149"/>
    </location>
</feature>
<dbReference type="InterPro" id="IPR052667">
    <property type="entry name" value="E3_ubiquitin-ligase_RING"/>
</dbReference>
<dbReference type="InterPro" id="IPR027370">
    <property type="entry name" value="Znf-RING_euk"/>
</dbReference>
<evidence type="ECO:0000313" key="12">
    <source>
        <dbReference type="RefSeq" id="XP_019647277.1"/>
    </source>
</evidence>
<dbReference type="SMART" id="SM00547">
    <property type="entry name" value="ZnF_RBZ"/>
    <property type="match status" value="2"/>
</dbReference>
<dbReference type="InterPro" id="IPR013083">
    <property type="entry name" value="Znf_RING/FYVE/PHD"/>
</dbReference>
<dbReference type="SUPFAM" id="SSF57850">
    <property type="entry name" value="RING/U-box"/>
    <property type="match status" value="1"/>
</dbReference>
<dbReference type="InterPro" id="IPR001876">
    <property type="entry name" value="Znf_RanBP2"/>
</dbReference>
<dbReference type="InterPro" id="IPR001841">
    <property type="entry name" value="Znf_RING"/>
</dbReference>
<feature type="domain" description="RanBP2-type" evidence="10">
    <location>
        <begin position="685"/>
        <end position="717"/>
    </location>
</feature>
<dbReference type="GeneID" id="109487691"/>
<feature type="compositionally biased region" description="Acidic residues" evidence="7">
    <location>
        <begin position="432"/>
        <end position="443"/>
    </location>
</feature>
<dbReference type="PROSITE" id="PS50199">
    <property type="entry name" value="ZF_RANBP2_2"/>
    <property type="match status" value="1"/>
</dbReference>
<feature type="compositionally biased region" description="Polar residues" evidence="7">
    <location>
        <begin position="484"/>
        <end position="503"/>
    </location>
</feature>
<dbReference type="OrthoDB" id="6270329at2759"/>
<keyword evidence="4" id="KW-0862">Zinc</keyword>